<evidence type="ECO:0000259" key="1">
    <source>
        <dbReference type="Pfam" id="PF00561"/>
    </source>
</evidence>
<dbReference type="InterPro" id="IPR050266">
    <property type="entry name" value="AB_hydrolase_sf"/>
</dbReference>
<dbReference type="InterPro" id="IPR029058">
    <property type="entry name" value="AB_hydrolase_fold"/>
</dbReference>
<comment type="caution">
    <text evidence="2">The sequence shown here is derived from an EMBL/GenBank/DDBJ whole genome shotgun (WGS) entry which is preliminary data.</text>
</comment>
<dbReference type="Gene3D" id="3.40.50.1820">
    <property type="entry name" value="alpha/beta hydrolase"/>
    <property type="match status" value="1"/>
</dbReference>
<keyword evidence="3" id="KW-1185">Reference proteome</keyword>
<dbReference type="Pfam" id="PF00561">
    <property type="entry name" value="Abhydrolase_1"/>
    <property type="match status" value="1"/>
</dbReference>
<dbReference type="SUPFAM" id="SSF53474">
    <property type="entry name" value="alpha/beta-Hydrolases"/>
    <property type="match status" value="1"/>
</dbReference>
<dbReference type="RefSeq" id="WP_250083615.1">
    <property type="nucleotide sequence ID" value="NZ_JAMJPJ010000034.1"/>
</dbReference>
<feature type="domain" description="AB hydrolase-1" evidence="1">
    <location>
        <begin position="27"/>
        <end position="261"/>
    </location>
</feature>
<dbReference type="GO" id="GO:0016787">
    <property type="term" value="F:hydrolase activity"/>
    <property type="evidence" value="ECO:0007669"/>
    <property type="project" value="UniProtKB-KW"/>
</dbReference>
<keyword evidence="2" id="KW-0378">Hydrolase</keyword>
<evidence type="ECO:0000313" key="3">
    <source>
        <dbReference type="Proteomes" id="UP001165308"/>
    </source>
</evidence>
<reference evidence="2" key="1">
    <citation type="submission" date="2022-05" db="EMBL/GenBank/DDBJ databases">
        <title>Halomonas geminus sp. nov. and Halomonas llamarensis sp. nov. isolated from high-altitude salars of the Atacama Desert.</title>
        <authorList>
            <person name="Hintersatz C."/>
            <person name="Rojas L.A."/>
            <person name="Wei T.-S."/>
            <person name="Kutschke S."/>
            <person name="Lehmann F."/>
            <person name="Jain R."/>
            <person name="Pollmann K."/>
        </authorList>
    </citation>
    <scope>NUCLEOTIDE SEQUENCE</scope>
    <source>
        <strain evidence="2">ATCHA</strain>
    </source>
</reference>
<dbReference type="PANTHER" id="PTHR43798">
    <property type="entry name" value="MONOACYLGLYCEROL LIPASE"/>
    <property type="match status" value="1"/>
</dbReference>
<dbReference type="PANTHER" id="PTHR43798:SF33">
    <property type="entry name" value="HYDROLASE, PUTATIVE (AFU_ORTHOLOGUE AFUA_2G14860)-RELATED"/>
    <property type="match status" value="1"/>
</dbReference>
<name>A0ABT0SU88_9GAMM</name>
<dbReference type="InterPro" id="IPR000073">
    <property type="entry name" value="AB_hydrolase_1"/>
</dbReference>
<gene>
    <name evidence="2" type="ORF">M8006_15070</name>
</gene>
<organism evidence="2 3">
    <name type="scientific">Halomonas llamarensis</name>
    <dbReference type="NCBI Taxonomy" id="2945104"/>
    <lineage>
        <taxon>Bacteria</taxon>
        <taxon>Pseudomonadati</taxon>
        <taxon>Pseudomonadota</taxon>
        <taxon>Gammaproteobacteria</taxon>
        <taxon>Oceanospirillales</taxon>
        <taxon>Halomonadaceae</taxon>
        <taxon>Halomonas</taxon>
    </lineage>
</organism>
<dbReference type="Proteomes" id="UP001165308">
    <property type="component" value="Unassembled WGS sequence"/>
</dbReference>
<dbReference type="EMBL" id="JAMJPJ010000034">
    <property type="protein sequence ID" value="MCL7931282.1"/>
    <property type="molecule type" value="Genomic_DNA"/>
</dbReference>
<proteinExistence type="predicted"/>
<sequence length="302" mass="34243">MDAVTIVPVGSLEIAVRLWHPNAPHTVIAWHGLARHGGDFEQLARRLGPKWRVLAPDTPGRGLSSWSFYPAQEYLYAHYMKVALAVLDHFQLDSVPWIGTSMGGLLGMLLAADSEAAPRLQCLVLNDVGPELDPQALTQMATYFGTFKRFSTFNALKDALKANYQGFGIQHESEWDAMAASSARRLPDGAWSFHYDPRIAEQFIHDTPRDMWADWAHIHCPMMLIRGEHSPLLRVESMEKMRQAQPEMETLEAPGCGHAPMLNVESQVTPLRHFLERHSERHNPNATPNLWQQWIERVKRSI</sequence>
<protein>
    <submittedName>
        <fullName evidence="2">Alpha/beta hydrolase</fullName>
    </submittedName>
</protein>
<evidence type="ECO:0000313" key="2">
    <source>
        <dbReference type="EMBL" id="MCL7931282.1"/>
    </source>
</evidence>
<accession>A0ABT0SU88</accession>